<protein>
    <submittedName>
        <fullName evidence="3">Ig-like domain-containing protein</fullName>
    </submittedName>
</protein>
<reference evidence="3" key="1">
    <citation type="submission" date="2016-06" db="UniProtKB">
        <authorList>
            <consortium name="WormBaseParasite"/>
        </authorList>
    </citation>
    <scope>IDENTIFICATION</scope>
</reference>
<gene>
    <name evidence="1" type="ORF">ECPE_LOCUS17417</name>
</gene>
<evidence type="ECO:0000313" key="1">
    <source>
        <dbReference type="EMBL" id="VDP94708.1"/>
    </source>
</evidence>
<keyword evidence="2" id="KW-1185">Reference proteome</keyword>
<dbReference type="EMBL" id="UZAN01069194">
    <property type="protein sequence ID" value="VDP94708.1"/>
    <property type="molecule type" value="Genomic_DNA"/>
</dbReference>
<evidence type="ECO:0000313" key="2">
    <source>
        <dbReference type="Proteomes" id="UP000272942"/>
    </source>
</evidence>
<accession>A0A183BDY2</accession>
<name>A0A183BDY2_9TREM</name>
<organism evidence="3">
    <name type="scientific">Echinostoma caproni</name>
    <dbReference type="NCBI Taxonomy" id="27848"/>
    <lineage>
        <taxon>Eukaryota</taxon>
        <taxon>Metazoa</taxon>
        <taxon>Spiralia</taxon>
        <taxon>Lophotrochozoa</taxon>
        <taxon>Platyhelminthes</taxon>
        <taxon>Trematoda</taxon>
        <taxon>Digenea</taxon>
        <taxon>Plagiorchiida</taxon>
        <taxon>Echinostomata</taxon>
        <taxon>Echinostomatoidea</taxon>
        <taxon>Echinostomatidae</taxon>
        <taxon>Echinostoma</taxon>
    </lineage>
</organism>
<sequence>MAPLHLTRVHPLRHNGAWSCEATSADGMRVVDQLVQLHVIPRTFDKPFGHPRVEPVTERVVHVPEGGTLFLACSFLKTGQNEGYFYEERIKWTRPQYVLFNKFKYLRIDPQNQQS</sequence>
<evidence type="ECO:0000313" key="3">
    <source>
        <dbReference type="WBParaSite" id="ECPE_0001746201-mRNA-1"/>
    </source>
</evidence>
<dbReference type="WBParaSite" id="ECPE_0001746201-mRNA-1">
    <property type="protein sequence ID" value="ECPE_0001746201-mRNA-1"/>
    <property type="gene ID" value="ECPE_0001746201"/>
</dbReference>
<dbReference type="AlphaFoldDB" id="A0A183BDY2"/>
<dbReference type="Proteomes" id="UP000272942">
    <property type="component" value="Unassembled WGS sequence"/>
</dbReference>
<reference evidence="1 2" key="2">
    <citation type="submission" date="2018-11" db="EMBL/GenBank/DDBJ databases">
        <authorList>
            <consortium name="Pathogen Informatics"/>
        </authorList>
    </citation>
    <scope>NUCLEOTIDE SEQUENCE [LARGE SCALE GENOMIC DNA]</scope>
    <source>
        <strain evidence="1 2">Egypt</strain>
    </source>
</reference>
<proteinExistence type="predicted"/>